<dbReference type="CDD" id="cd01414">
    <property type="entry name" value="SAICAR_synt_Sc"/>
    <property type="match status" value="1"/>
</dbReference>
<comment type="caution">
    <text evidence="10">The sequence shown here is derived from an EMBL/GenBank/DDBJ whole genome shotgun (WGS) entry which is preliminary data.</text>
</comment>
<name>A0ABU9BZB4_9BURK</name>
<accession>A0ABU9BZB4</accession>
<dbReference type="Gene3D" id="3.30.470.20">
    <property type="entry name" value="ATP-grasp fold, B domain"/>
    <property type="match status" value="1"/>
</dbReference>
<comment type="similarity">
    <text evidence="2 8">Belongs to the SAICAR synthetase family.</text>
</comment>
<evidence type="ECO:0000259" key="9">
    <source>
        <dbReference type="Pfam" id="PF01259"/>
    </source>
</evidence>
<dbReference type="NCBIfam" id="NF010568">
    <property type="entry name" value="PRK13961.1"/>
    <property type="match status" value="1"/>
</dbReference>
<evidence type="ECO:0000256" key="2">
    <source>
        <dbReference type="ARBA" id="ARBA00010190"/>
    </source>
</evidence>
<evidence type="ECO:0000256" key="4">
    <source>
        <dbReference type="ARBA" id="ARBA00022741"/>
    </source>
</evidence>
<dbReference type="HAMAP" id="MF_00137">
    <property type="entry name" value="SAICAR_synth"/>
    <property type="match status" value="1"/>
</dbReference>
<dbReference type="InterPro" id="IPR001636">
    <property type="entry name" value="SAICAR_synth"/>
</dbReference>
<dbReference type="PROSITE" id="PS01058">
    <property type="entry name" value="SAICAR_SYNTHETASE_2"/>
    <property type="match status" value="1"/>
</dbReference>
<keyword evidence="11" id="KW-1185">Reference proteome</keyword>
<dbReference type="PANTHER" id="PTHR43700">
    <property type="entry name" value="PHOSPHORIBOSYLAMINOIMIDAZOLE-SUCCINOCARBOXAMIDE SYNTHASE"/>
    <property type="match status" value="1"/>
</dbReference>
<feature type="domain" description="SAICAR synthetase/ADE2 N-terminal" evidence="9">
    <location>
        <begin position="16"/>
        <end position="261"/>
    </location>
</feature>
<evidence type="ECO:0000256" key="6">
    <source>
        <dbReference type="ARBA" id="ARBA00022840"/>
    </source>
</evidence>
<evidence type="ECO:0000256" key="1">
    <source>
        <dbReference type="ARBA" id="ARBA00004672"/>
    </source>
</evidence>
<comment type="catalytic activity">
    <reaction evidence="7 8">
        <text>5-amino-1-(5-phospho-D-ribosyl)imidazole-4-carboxylate + L-aspartate + ATP = (2S)-2-[5-amino-1-(5-phospho-beta-D-ribosyl)imidazole-4-carboxamido]succinate + ADP + phosphate + 2 H(+)</text>
        <dbReference type="Rhea" id="RHEA:22628"/>
        <dbReference type="ChEBI" id="CHEBI:15378"/>
        <dbReference type="ChEBI" id="CHEBI:29991"/>
        <dbReference type="ChEBI" id="CHEBI:30616"/>
        <dbReference type="ChEBI" id="CHEBI:43474"/>
        <dbReference type="ChEBI" id="CHEBI:58443"/>
        <dbReference type="ChEBI" id="CHEBI:77657"/>
        <dbReference type="ChEBI" id="CHEBI:456216"/>
        <dbReference type="EC" id="6.3.2.6"/>
    </reaction>
</comment>
<dbReference type="NCBIfam" id="TIGR00081">
    <property type="entry name" value="purC"/>
    <property type="match status" value="1"/>
</dbReference>
<dbReference type="EC" id="6.3.2.6" evidence="8"/>
<dbReference type="InterPro" id="IPR028923">
    <property type="entry name" value="SAICAR_synt/ADE2_N"/>
</dbReference>
<dbReference type="Pfam" id="PF01259">
    <property type="entry name" value="SAICAR_synt"/>
    <property type="match status" value="1"/>
</dbReference>
<evidence type="ECO:0000256" key="3">
    <source>
        <dbReference type="ARBA" id="ARBA00022598"/>
    </source>
</evidence>
<dbReference type="Proteomes" id="UP001379945">
    <property type="component" value="Unassembled WGS sequence"/>
</dbReference>
<dbReference type="PANTHER" id="PTHR43700:SF1">
    <property type="entry name" value="PHOSPHORIBOSYLAMINOIMIDAZOLE-SUCCINOCARBOXAMIDE SYNTHASE"/>
    <property type="match status" value="1"/>
</dbReference>
<evidence type="ECO:0000256" key="5">
    <source>
        <dbReference type="ARBA" id="ARBA00022755"/>
    </source>
</evidence>
<evidence type="ECO:0000256" key="8">
    <source>
        <dbReference type="HAMAP-Rule" id="MF_00137"/>
    </source>
</evidence>
<keyword evidence="6 8" id="KW-0067">ATP-binding</keyword>
<evidence type="ECO:0000313" key="10">
    <source>
        <dbReference type="EMBL" id="MEK8044736.1"/>
    </source>
</evidence>
<reference evidence="10 11" key="1">
    <citation type="submission" date="2024-04" db="EMBL/GenBank/DDBJ databases">
        <title>Novel species of the genus Ideonella isolated from streams.</title>
        <authorList>
            <person name="Lu H."/>
        </authorList>
    </citation>
    <scope>NUCLEOTIDE SEQUENCE [LARGE SCALE GENOMIC DNA]</scope>
    <source>
        <strain evidence="10 11">LYT19W</strain>
    </source>
</reference>
<dbReference type="Gene3D" id="3.30.200.20">
    <property type="entry name" value="Phosphorylase Kinase, domain 1"/>
    <property type="match status" value="1"/>
</dbReference>
<keyword evidence="5 8" id="KW-0658">Purine biosynthesis</keyword>
<dbReference type="EMBL" id="JBBUTI010000001">
    <property type="protein sequence ID" value="MEK8044736.1"/>
    <property type="molecule type" value="Genomic_DNA"/>
</dbReference>
<dbReference type="PROSITE" id="PS01057">
    <property type="entry name" value="SAICAR_SYNTHETASE_1"/>
    <property type="match status" value="1"/>
</dbReference>
<dbReference type="SUPFAM" id="SSF56104">
    <property type="entry name" value="SAICAR synthase-like"/>
    <property type="match status" value="1"/>
</dbReference>
<dbReference type="GO" id="GO:0004639">
    <property type="term" value="F:phosphoribosylaminoimidazolesuccinocarboxamide synthase activity"/>
    <property type="evidence" value="ECO:0007669"/>
    <property type="project" value="UniProtKB-EC"/>
</dbReference>
<gene>
    <name evidence="8" type="primary">purC</name>
    <name evidence="10" type="ORF">AACH00_00090</name>
</gene>
<evidence type="ECO:0000313" key="11">
    <source>
        <dbReference type="Proteomes" id="UP001379945"/>
    </source>
</evidence>
<proteinExistence type="inferred from homology"/>
<evidence type="ECO:0000256" key="7">
    <source>
        <dbReference type="ARBA" id="ARBA00048475"/>
    </source>
</evidence>
<protein>
    <recommendedName>
        <fullName evidence="8">Phosphoribosylaminoimidazole-succinocarboxamide synthase</fullName>
        <ecNumber evidence="8">6.3.2.6</ecNumber>
    </recommendedName>
    <alternativeName>
        <fullName evidence="8">SAICAR synthetase</fullName>
    </alternativeName>
</protein>
<comment type="pathway">
    <text evidence="1 8">Purine metabolism; IMP biosynthesis via de novo pathway; 5-amino-1-(5-phospho-D-ribosyl)imidazole-4-carboxamide from 5-amino-1-(5-phospho-D-ribosyl)imidazole-4-carboxylate: step 1/2.</text>
</comment>
<dbReference type="InterPro" id="IPR018236">
    <property type="entry name" value="SAICAR_synthetase_CS"/>
</dbReference>
<sequence>MDSALHESSLHSLPLLARGKVRDNYAVGEDRLLMIASDRLSAFDVVMGEPIPGKGALLTRMALFWFDKLGHIVPNHLTGEDPLSVVAADEVPQVRDRAMLVKRLKPLPVEAVVRGYLAGSGWKEYQESQSVCGEKLPAGLKNASRLPQPIFTPATKAEMGDHDENISYDQMVGIIGAELAGKVREVSIRLYTEAAAFALTKGIIIADTKFEFGLDEDGTLTLMDEVLTPDSSRYWPVEGYSEGVNPPSYDKQFVRDWLEQATVNGALWGKTAPAPALPASVIEHTASKYREALDRLTA</sequence>
<keyword evidence="3 8" id="KW-0436">Ligase</keyword>
<organism evidence="10 11">
    <name type="scientific">Ideonella margarita</name>
    <dbReference type="NCBI Taxonomy" id="2984191"/>
    <lineage>
        <taxon>Bacteria</taxon>
        <taxon>Pseudomonadati</taxon>
        <taxon>Pseudomonadota</taxon>
        <taxon>Betaproteobacteria</taxon>
        <taxon>Burkholderiales</taxon>
        <taxon>Sphaerotilaceae</taxon>
        <taxon>Ideonella</taxon>
    </lineage>
</organism>
<dbReference type="RefSeq" id="WP_341396899.1">
    <property type="nucleotide sequence ID" value="NZ_JBBUTI010000001.1"/>
</dbReference>
<keyword evidence="4 8" id="KW-0547">Nucleotide-binding</keyword>